<protein>
    <submittedName>
        <fullName evidence="1">Homoserine O- acetyltransferase</fullName>
        <ecNumber evidence="1">2.3.1.31</ecNumber>
    </submittedName>
</protein>
<organism evidence="1 2">
    <name type="scientific">Entomophthora muscae</name>
    <dbReference type="NCBI Taxonomy" id="34485"/>
    <lineage>
        <taxon>Eukaryota</taxon>
        <taxon>Fungi</taxon>
        <taxon>Fungi incertae sedis</taxon>
        <taxon>Zoopagomycota</taxon>
        <taxon>Entomophthoromycotina</taxon>
        <taxon>Entomophthoromycetes</taxon>
        <taxon>Entomophthorales</taxon>
        <taxon>Entomophthoraceae</taxon>
        <taxon>Entomophthora</taxon>
    </lineage>
</organism>
<reference evidence="1" key="1">
    <citation type="submission" date="2022-04" db="EMBL/GenBank/DDBJ databases">
        <title>Genome of the entomopathogenic fungus Entomophthora muscae.</title>
        <authorList>
            <person name="Elya C."/>
            <person name="Lovett B.R."/>
            <person name="Lee E."/>
            <person name="Macias A.M."/>
            <person name="Hajek A.E."/>
            <person name="De Bivort B.L."/>
            <person name="Kasson M.T."/>
            <person name="De Fine Licht H.H."/>
            <person name="Stajich J.E."/>
        </authorList>
    </citation>
    <scope>NUCLEOTIDE SEQUENCE</scope>
    <source>
        <strain evidence="1">Berkeley</strain>
    </source>
</reference>
<dbReference type="EC" id="2.3.1.31" evidence="1"/>
<keyword evidence="1" id="KW-0012">Acyltransferase</keyword>
<name>A0ACC2U6K7_9FUNG</name>
<keyword evidence="1" id="KW-0808">Transferase</keyword>
<evidence type="ECO:0000313" key="2">
    <source>
        <dbReference type="Proteomes" id="UP001165960"/>
    </source>
</evidence>
<proteinExistence type="predicted"/>
<dbReference type="Proteomes" id="UP001165960">
    <property type="component" value="Unassembled WGS sequence"/>
</dbReference>
<accession>A0ACC2U6K7</accession>
<comment type="caution">
    <text evidence="1">The sequence shown here is derived from an EMBL/GenBank/DDBJ whole genome shotgun (WGS) entry which is preliminary data.</text>
</comment>
<sequence length="424" mass="47043">MAVSTFEHVQEQPENPFSSLPKNQRICLVPEFILENNVVLRDVPVAYKTFGVLNEERDNVMVICHAFTGSSDVSDWWGALLGPGKAFDISRFFIFCGNVLGSPYGTASPCTQNPETGKIYGADFPTTTIRDDIRLHKKVLDSMGIKSVAICIGGSLGGMQALEWAMLGRNYVRHLVAIATSGRHSAWGISWGEAQRQTIYNDPKYKGGNYSFSDPPKTGLAAARMQALLTYRSAESFKHRFDRKCTPIKDAPQANGEPAKQFSAQSYLQYQGNKFVSRFDANCYVKLTEKLDSHDLGAGRIDYEHALNSIQQPTVIVGKKVPHSGLFNPLGIESDGLFKIDEQRELANYIPGATLHLIESADGHDGFLLEFEQLNRILLGFINEHLSHLTPIKRQETEQASTEPGHDLQKPSMFGESEGGIVEW</sequence>
<dbReference type="EMBL" id="QTSX02001426">
    <property type="protein sequence ID" value="KAJ9082658.1"/>
    <property type="molecule type" value="Genomic_DNA"/>
</dbReference>
<keyword evidence="2" id="KW-1185">Reference proteome</keyword>
<evidence type="ECO:0000313" key="1">
    <source>
        <dbReference type="EMBL" id="KAJ9082658.1"/>
    </source>
</evidence>
<gene>
    <name evidence="1" type="primary">MET2</name>
    <name evidence="1" type="ORF">DSO57_1002604</name>
</gene>